<evidence type="ECO:0000313" key="3">
    <source>
        <dbReference type="Proteomes" id="UP001177080"/>
    </source>
</evidence>
<evidence type="ECO:0000256" key="1">
    <source>
        <dbReference type="SAM" id="Phobius"/>
    </source>
</evidence>
<keyword evidence="1" id="KW-0812">Transmembrane</keyword>
<feature type="transmembrane region" description="Helical" evidence="1">
    <location>
        <begin position="104"/>
        <end position="125"/>
    </location>
</feature>
<feature type="transmembrane region" description="Helical" evidence="1">
    <location>
        <begin position="12"/>
        <end position="42"/>
    </location>
</feature>
<reference evidence="2" key="1">
    <citation type="submission" date="2022-04" db="EMBL/GenBank/DDBJ databases">
        <title>Shinella lacus sp. nov., a novel member of the genus Shinella from water.</title>
        <authorList>
            <person name="Deng Y."/>
        </authorList>
    </citation>
    <scope>NUCLEOTIDE SEQUENCE</scope>
    <source>
        <strain evidence="2">JCM 31239</strain>
    </source>
</reference>
<keyword evidence="1" id="KW-1133">Transmembrane helix</keyword>
<feature type="transmembrane region" description="Helical" evidence="1">
    <location>
        <begin position="145"/>
        <end position="172"/>
    </location>
</feature>
<protein>
    <submittedName>
        <fullName evidence="2">Uncharacterized protein</fullName>
    </submittedName>
</protein>
<keyword evidence="1" id="KW-0472">Membrane</keyword>
<sequence>MEDLLRANSPSIAHICAALTLSITVHMSISIGGVFTLIFAWLSHGDPYAGWVQGFRDLARGFAVPVTRYYAVCLVIAVTTVPFVLGMIDAWLIAGRRRYGSLIILGYGTVVALTSLVFYMGASYFPPPAVRVAGGYADIAVRLVAPLMLAGWLSLIPVSTLIAHAIVSIALGKAGLFSDRPK</sequence>
<organism evidence="2 3">
    <name type="scientific">Shinella curvata</name>
    <dbReference type="NCBI Taxonomy" id="1817964"/>
    <lineage>
        <taxon>Bacteria</taxon>
        <taxon>Pseudomonadati</taxon>
        <taxon>Pseudomonadota</taxon>
        <taxon>Alphaproteobacteria</taxon>
        <taxon>Hyphomicrobiales</taxon>
        <taxon>Rhizobiaceae</taxon>
        <taxon>Shinella</taxon>
    </lineage>
</organism>
<comment type="caution">
    <text evidence="2">The sequence shown here is derived from an EMBL/GenBank/DDBJ whole genome shotgun (WGS) entry which is preliminary data.</text>
</comment>
<evidence type="ECO:0000313" key="2">
    <source>
        <dbReference type="EMBL" id="MDO6120445.1"/>
    </source>
</evidence>
<name>A0ABT8X9N7_9HYPH</name>
<proteinExistence type="predicted"/>
<dbReference type="EMBL" id="WHSC02000002">
    <property type="protein sequence ID" value="MDO6120445.1"/>
    <property type="molecule type" value="Genomic_DNA"/>
</dbReference>
<dbReference type="RefSeq" id="WP_244762096.1">
    <property type="nucleotide sequence ID" value="NZ_JALJCJ010000004.1"/>
</dbReference>
<accession>A0ABT8X9N7</accession>
<keyword evidence="3" id="KW-1185">Reference proteome</keyword>
<dbReference type="Proteomes" id="UP001177080">
    <property type="component" value="Unassembled WGS sequence"/>
</dbReference>
<gene>
    <name evidence="2" type="ORF">GB928_004540</name>
</gene>
<feature type="transmembrane region" description="Helical" evidence="1">
    <location>
        <begin position="69"/>
        <end position="92"/>
    </location>
</feature>